<feature type="transmembrane region" description="Helical" evidence="1">
    <location>
        <begin position="86"/>
        <end position="103"/>
    </location>
</feature>
<keyword evidence="1" id="KW-1133">Transmembrane helix</keyword>
<evidence type="ECO:0000313" key="2">
    <source>
        <dbReference type="EMBL" id="PQO39903.1"/>
    </source>
</evidence>
<proteinExistence type="predicted"/>
<feature type="transmembrane region" description="Helical" evidence="1">
    <location>
        <begin position="62"/>
        <end position="80"/>
    </location>
</feature>
<organism evidence="2 3">
    <name type="scientific">Blastopirellula marina</name>
    <dbReference type="NCBI Taxonomy" id="124"/>
    <lineage>
        <taxon>Bacteria</taxon>
        <taxon>Pseudomonadati</taxon>
        <taxon>Planctomycetota</taxon>
        <taxon>Planctomycetia</taxon>
        <taxon>Pirellulales</taxon>
        <taxon>Pirellulaceae</taxon>
        <taxon>Blastopirellula</taxon>
    </lineage>
</organism>
<keyword evidence="1" id="KW-0812">Transmembrane</keyword>
<comment type="caution">
    <text evidence="2">The sequence shown here is derived from an EMBL/GenBank/DDBJ whole genome shotgun (WGS) entry which is preliminary data.</text>
</comment>
<keyword evidence="1" id="KW-0472">Membrane</keyword>
<evidence type="ECO:0000256" key="1">
    <source>
        <dbReference type="SAM" id="Phobius"/>
    </source>
</evidence>
<reference evidence="2 3" key="1">
    <citation type="submission" date="2018-02" db="EMBL/GenBank/DDBJ databases">
        <title>Comparative genomes isolates from brazilian mangrove.</title>
        <authorList>
            <person name="Araujo J.E."/>
            <person name="Taketani R.G."/>
            <person name="Silva M.C.P."/>
            <person name="Loureco M.V."/>
            <person name="Andreote F.D."/>
        </authorList>
    </citation>
    <scope>NUCLEOTIDE SEQUENCE [LARGE SCALE GENOMIC DNA]</scope>
    <source>
        <strain evidence="2 3">Hex-1 MGV</strain>
    </source>
</reference>
<dbReference type="Proteomes" id="UP000238322">
    <property type="component" value="Unassembled WGS sequence"/>
</dbReference>
<accession>A0A2S8G677</accession>
<name>A0A2S8G677_9BACT</name>
<evidence type="ECO:0000313" key="3">
    <source>
        <dbReference type="Proteomes" id="UP000238322"/>
    </source>
</evidence>
<sequence length="209" mass="23067">MRILFLEEAVSFHVKHVGLQLGSLIRISCVVHHLSKRDMHNDNPFDSPNVEKFTFKERGTRNVFWGLTIFLCANCLLLAWFLPGVAMVLAMLVVLPGLANGYIDYRRRLLAGPVDGLTQWGTMVVAFLQLIPFVPLGGLVMFLIAEAVVAYARATMPDGVSAWDVMAGYLMGLIGGILTYAAAVLIMLVWKVIGLNKSYRELAVSQPTT</sequence>
<gene>
    <name evidence="2" type="ORF">C5Y83_03990</name>
</gene>
<protein>
    <submittedName>
        <fullName evidence="2">Uncharacterized protein</fullName>
    </submittedName>
</protein>
<feature type="transmembrane region" description="Helical" evidence="1">
    <location>
        <begin position="124"/>
        <end position="145"/>
    </location>
</feature>
<dbReference type="EMBL" id="PUHY01000004">
    <property type="protein sequence ID" value="PQO39903.1"/>
    <property type="molecule type" value="Genomic_DNA"/>
</dbReference>
<feature type="transmembrane region" description="Helical" evidence="1">
    <location>
        <begin position="165"/>
        <end position="190"/>
    </location>
</feature>
<dbReference type="AlphaFoldDB" id="A0A2S8G677"/>